<protein>
    <submittedName>
        <fullName evidence="1">Uncharacterized protein</fullName>
    </submittedName>
</protein>
<evidence type="ECO:0000313" key="1">
    <source>
        <dbReference type="EMBL" id="KAF2547089.1"/>
    </source>
</evidence>
<name>A0A8S9GNH9_BRACR</name>
<dbReference type="EMBL" id="QGKY02001925">
    <property type="protein sequence ID" value="KAF2547089.1"/>
    <property type="molecule type" value="Genomic_DNA"/>
</dbReference>
<organism evidence="1">
    <name type="scientific">Brassica cretica</name>
    <name type="common">Mustard</name>
    <dbReference type="NCBI Taxonomy" id="69181"/>
    <lineage>
        <taxon>Eukaryota</taxon>
        <taxon>Viridiplantae</taxon>
        <taxon>Streptophyta</taxon>
        <taxon>Embryophyta</taxon>
        <taxon>Tracheophyta</taxon>
        <taxon>Spermatophyta</taxon>
        <taxon>Magnoliopsida</taxon>
        <taxon>eudicotyledons</taxon>
        <taxon>Gunneridae</taxon>
        <taxon>Pentapetalae</taxon>
        <taxon>rosids</taxon>
        <taxon>malvids</taxon>
        <taxon>Brassicales</taxon>
        <taxon>Brassicaceae</taxon>
        <taxon>Brassiceae</taxon>
        <taxon>Brassica</taxon>
    </lineage>
</organism>
<gene>
    <name evidence="1" type="ORF">F2Q70_00022653</name>
</gene>
<accession>A0A8S9GNH9</accession>
<dbReference type="AlphaFoldDB" id="A0A8S9GNH9"/>
<proteinExistence type="predicted"/>
<comment type="caution">
    <text evidence="1">The sequence shown here is derived from an EMBL/GenBank/DDBJ whole genome shotgun (WGS) entry which is preliminary data.</text>
</comment>
<reference evidence="1" key="1">
    <citation type="submission" date="2019-12" db="EMBL/GenBank/DDBJ databases">
        <title>Genome sequencing and annotation of Brassica cretica.</title>
        <authorList>
            <person name="Studholme D.J."/>
            <person name="Sarris P.F."/>
        </authorList>
    </citation>
    <scope>NUCLEOTIDE SEQUENCE</scope>
    <source>
        <strain evidence="1">PFS-102/07</strain>
        <tissue evidence="1">Leaf</tissue>
    </source>
</reference>
<sequence length="80" mass="7873">MKVRKNKSMEVRPFQVMVRSTAHRRGAGVLTTEVGGFNGGNVNSRVGGGGAIDVCDDACGGGVVVISESGGGGGSCGGGF</sequence>